<dbReference type="CDD" id="cd11019">
    <property type="entry name" value="OsENODL1_like"/>
    <property type="match status" value="1"/>
</dbReference>
<dbReference type="InterPro" id="IPR056900">
    <property type="entry name" value="COB_C"/>
</dbReference>
<evidence type="ECO:0000313" key="12">
    <source>
        <dbReference type="EMBL" id="KAH0850630.1"/>
    </source>
</evidence>
<comment type="caution">
    <text evidence="13">The sequence shown here is derived from an EMBL/GenBank/DDBJ whole genome shotgun (WGS) entry which is preliminary data.</text>
</comment>
<keyword evidence="7" id="KW-0325">Glycoprotein</keyword>
<sequence>MQVCCKRNPKFKVKTGPKTKFAPRRYGDLNIVYDVLQSFGSNYLAQVTIDNDSPLGRLDRWNLTWEWMRGEIINTMRGAYTHKRDPSECLNSKAGQYYKDLDFSQVMNCQKKQDISDLPPERKEDNVTGKLPYCCKNGTLLPPIMDPWKARSMFQPQDVAVSFSAYYNNSAVPCNTCACGCNDIDTDTCNADCNPLLLPPDALLVPFKNRTLKAKAWAKQNHMPIPKKLPCPDNCGVSINWHVNTDYRDGWTARLTVFNWRDFAFEDWFVAVDMGKAGPGYENVYSFNGTRVPPNNRTVMFQGLPGLNYLVGQVNGTNPLRDPAVPGKQQSVISFTKKNIHGLNIPGGDGFPTKVFFNGEECALPNISQRRAQDIGVAYAREFAVGGAKGWTVPSGAQVYSQWAEQSRFQIGDSLLFVYQPNQDSVLQVTRDAYDSCNTDAPTAKFADGKTSFALTHSGPYYFISGNKNNCQKNEKLVVIVMADRNGNTTASSPPLPSPAPAPSVESPPSPPPMTGPFETPAPTPTPTQETPNSAASPSSSFVAALLVAAFASTLFLH</sequence>
<dbReference type="PROSITE" id="PS51485">
    <property type="entry name" value="PHYTOCYANIN"/>
    <property type="match status" value="1"/>
</dbReference>
<evidence type="ECO:0000256" key="4">
    <source>
        <dbReference type="ARBA" id="ARBA00022622"/>
    </source>
</evidence>
<dbReference type="Pfam" id="PF25079">
    <property type="entry name" value="COB_C"/>
    <property type="match status" value="1"/>
</dbReference>
<dbReference type="EMBL" id="JAGKQM010002010">
    <property type="protein sequence ID" value="KAH0850630.1"/>
    <property type="molecule type" value="Genomic_DNA"/>
</dbReference>
<feature type="domain" description="Phytocyanin" evidence="11">
    <location>
        <begin position="381"/>
        <end position="483"/>
    </location>
</feature>
<accession>A0ABQ7XAR7</accession>
<dbReference type="Pfam" id="PF04833">
    <property type="entry name" value="COBRA"/>
    <property type="match status" value="1"/>
</dbReference>
<dbReference type="PANTHER" id="PTHR31052:SF30">
    <property type="entry name" value="COBRA-LIKE PROTEIN"/>
    <property type="match status" value="1"/>
</dbReference>
<dbReference type="SUPFAM" id="SSF49503">
    <property type="entry name" value="Cupredoxins"/>
    <property type="match status" value="1"/>
</dbReference>
<feature type="compositionally biased region" description="Low complexity" evidence="10">
    <location>
        <begin position="527"/>
        <end position="538"/>
    </location>
</feature>
<keyword evidence="5" id="KW-0732">Signal</keyword>
<protein>
    <recommendedName>
        <fullName evidence="11">Phytocyanin domain-containing protein</fullName>
    </recommendedName>
</protein>
<comment type="subcellular location">
    <subcellularLocation>
        <location evidence="1">Cell membrane</location>
        <topology evidence="1">Lipid-anchor</topology>
        <topology evidence="1">GPI-anchor</topology>
    </subcellularLocation>
</comment>
<evidence type="ECO:0000256" key="9">
    <source>
        <dbReference type="ARBA" id="ARBA00035011"/>
    </source>
</evidence>
<dbReference type="InterPro" id="IPR008972">
    <property type="entry name" value="Cupredoxin"/>
</dbReference>
<evidence type="ECO:0000256" key="2">
    <source>
        <dbReference type="ARBA" id="ARBA00005507"/>
    </source>
</evidence>
<keyword evidence="3" id="KW-1003">Cell membrane</keyword>
<keyword evidence="8" id="KW-0449">Lipoprotein</keyword>
<dbReference type="PANTHER" id="PTHR31052">
    <property type="entry name" value="COBRA-LIKE PROTEIN 7"/>
    <property type="match status" value="1"/>
</dbReference>
<keyword evidence="14" id="KW-1185">Reference proteome</keyword>
<evidence type="ECO:0000313" key="13">
    <source>
        <dbReference type="EMBL" id="KAH0853045.1"/>
    </source>
</evidence>
<dbReference type="InterPro" id="IPR003245">
    <property type="entry name" value="Phytocyanin_dom"/>
</dbReference>
<feature type="region of interest" description="Disordered" evidence="10">
    <location>
        <begin position="488"/>
        <end position="538"/>
    </location>
</feature>
<evidence type="ECO:0000259" key="11">
    <source>
        <dbReference type="PROSITE" id="PS51485"/>
    </source>
</evidence>
<evidence type="ECO:0000313" key="14">
    <source>
        <dbReference type="Proteomes" id="UP000824890"/>
    </source>
</evidence>
<keyword evidence="4" id="KW-0336">GPI-anchor</keyword>
<name>A0ABQ7XAR7_BRANA</name>
<keyword evidence="6" id="KW-0472">Membrane</keyword>
<evidence type="ECO:0000256" key="10">
    <source>
        <dbReference type="SAM" id="MobiDB-lite"/>
    </source>
</evidence>
<dbReference type="InterPro" id="IPR006918">
    <property type="entry name" value="COBRA_pln"/>
</dbReference>
<dbReference type="Pfam" id="PF02298">
    <property type="entry name" value="Cu_bind_like"/>
    <property type="match status" value="1"/>
</dbReference>
<dbReference type="EMBL" id="JAGKQM010000865">
    <property type="protein sequence ID" value="KAH0853045.1"/>
    <property type="molecule type" value="Genomic_DNA"/>
</dbReference>
<organism evidence="13 14">
    <name type="scientific">Brassica napus</name>
    <name type="common">Rape</name>
    <dbReference type="NCBI Taxonomy" id="3708"/>
    <lineage>
        <taxon>Eukaryota</taxon>
        <taxon>Viridiplantae</taxon>
        <taxon>Streptophyta</taxon>
        <taxon>Embryophyta</taxon>
        <taxon>Tracheophyta</taxon>
        <taxon>Spermatophyta</taxon>
        <taxon>Magnoliopsida</taxon>
        <taxon>eudicotyledons</taxon>
        <taxon>Gunneridae</taxon>
        <taxon>Pentapetalae</taxon>
        <taxon>rosids</taxon>
        <taxon>malvids</taxon>
        <taxon>Brassicales</taxon>
        <taxon>Brassicaceae</taxon>
        <taxon>Brassiceae</taxon>
        <taxon>Brassica</taxon>
    </lineage>
</organism>
<evidence type="ECO:0000256" key="5">
    <source>
        <dbReference type="ARBA" id="ARBA00022729"/>
    </source>
</evidence>
<comment type="similarity">
    <text evidence="9">Belongs to the early nodulin-like (ENODL) family.</text>
</comment>
<evidence type="ECO:0000256" key="6">
    <source>
        <dbReference type="ARBA" id="ARBA00023136"/>
    </source>
</evidence>
<feature type="compositionally biased region" description="Pro residues" evidence="10">
    <location>
        <begin position="494"/>
        <end position="526"/>
    </location>
</feature>
<evidence type="ECO:0000256" key="7">
    <source>
        <dbReference type="ARBA" id="ARBA00023180"/>
    </source>
</evidence>
<comment type="similarity">
    <text evidence="2">Belongs to the COBRA family.</text>
</comment>
<gene>
    <name evidence="13" type="ORF">HID58_093513</name>
    <name evidence="12" type="ORF">HID58_095381</name>
</gene>
<proteinExistence type="inferred from homology"/>
<reference evidence="13 14" key="1">
    <citation type="submission" date="2021-05" db="EMBL/GenBank/DDBJ databases">
        <title>Genome Assembly of Synthetic Allotetraploid Brassica napus Reveals Homoeologous Exchanges between Subgenomes.</title>
        <authorList>
            <person name="Davis J.T."/>
        </authorList>
    </citation>
    <scope>NUCLEOTIDE SEQUENCE [LARGE SCALE GENOMIC DNA]</scope>
    <source>
        <strain evidence="14">cv. Da-Ae</strain>
        <tissue evidence="13">Seedling</tissue>
    </source>
</reference>
<dbReference type="InterPro" id="IPR041846">
    <property type="entry name" value="ENL_dom"/>
</dbReference>
<evidence type="ECO:0000256" key="3">
    <source>
        <dbReference type="ARBA" id="ARBA00022475"/>
    </source>
</evidence>
<dbReference type="Gene3D" id="2.60.40.420">
    <property type="entry name" value="Cupredoxins - blue copper proteins"/>
    <property type="match status" value="1"/>
</dbReference>
<dbReference type="Proteomes" id="UP000824890">
    <property type="component" value="Unassembled WGS sequence"/>
</dbReference>
<evidence type="ECO:0000256" key="8">
    <source>
        <dbReference type="ARBA" id="ARBA00023288"/>
    </source>
</evidence>
<evidence type="ECO:0000256" key="1">
    <source>
        <dbReference type="ARBA" id="ARBA00004609"/>
    </source>
</evidence>